<reference evidence="9" key="1">
    <citation type="submission" date="2015-08" db="EMBL/GenBank/DDBJ databases">
        <title>Complete DNA Sequence of Pseudomonas syringae pv. actinidiae, the Causal Agent of Kiwifruit Canker Disease.</title>
        <authorList>
            <person name="Rikkerink E.H.A."/>
            <person name="Fineran P.C."/>
        </authorList>
    </citation>
    <scope>NUCLEOTIDE SEQUENCE</scope>
    <source>
        <strain evidence="9">SkMP5</strain>
    </source>
</reference>
<accession>A0A0K8QQF6</accession>
<keyword evidence="5 7" id="KW-0450">Lipoyl</keyword>
<dbReference type="InterPro" id="IPR000089">
    <property type="entry name" value="Biotin_lipoyl"/>
</dbReference>
<name>A0A0K8QQF6_9GAMM</name>
<dbReference type="InterPro" id="IPR011053">
    <property type="entry name" value="Single_hybrid_motif"/>
</dbReference>
<dbReference type="GO" id="GO:0031405">
    <property type="term" value="F:lipoic acid binding"/>
    <property type="evidence" value="ECO:0007669"/>
    <property type="project" value="TreeGrafter"/>
</dbReference>
<organism evidence="9">
    <name type="scientific">Mizugakiibacter sediminis</name>
    <dbReference type="NCBI Taxonomy" id="1475481"/>
    <lineage>
        <taxon>Bacteria</taxon>
        <taxon>Pseudomonadati</taxon>
        <taxon>Pseudomonadota</taxon>
        <taxon>Gammaproteobacteria</taxon>
        <taxon>Lysobacterales</taxon>
        <taxon>Rhodanobacteraceae</taxon>
        <taxon>Mizugakiibacter</taxon>
    </lineage>
</organism>
<keyword evidence="6 7" id="KW-0012">Acyltransferase</keyword>
<dbReference type="PANTHER" id="PTHR43178:SF5">
    <property type="entry name" value="LIPOAMIDE ACYLTRANSFERASE COMPONENT OF BRANCHED-CHAIN ALPHA-KETO ACID DEHYDROGENASE COMPLEX, MITOCHONDRIAL"/>
    <property type="match status" value="1"/>
</dbReference>
<dbReference type="OrthoDB" id="9805770at2"/>
<evidence type="ECO:0000256" key="2">
    <source>
        <dbReference type="ARBA" id="ARBA00007317"/>
    </source>
</evidence>
<dbReference type="EC" id="2.3.1.-" evidence="7"/>
<dbReference type="CDD" id="cd06849">
    <property type="entry name" value="lipoyl_domain"/>
    <property type="match status" value="1"/>
</dbReference>
<evidence type="ECO:0000256" key="7">
    <source>
        <dbReference type="RuleBase" id="RU003423"/>
    </source>
</evidence>
<protein>
    <recommendedName>
        <fullName evidence="7">Dihydrolipoamide acetyltransferase component of pyruvate dehydrogenase complex</fullName>
        <ecNumber evidence="7">2.3.1.-</ecNumber>
    </recommendedName>
</protein>
<keyword evidence="10" id="KW-1185">Reference proteome</keyword>
<dbReference type="GO" id="GO:0016407">
    <property type="term" value="F:acetyltransferase activity"/>
    <property type="evidence" value="ECO:0007669"/>
    <property type="project" value="TreeGrafter"/>
</dbReference>
<dbReference type="InterPro" id="IPR050743">
    <property type="entry name" value="2-oxoacid_DH_E2_comp"/>
</dbReference>
<dbReference type="PROSITE" id="PS00189">
    <property type="entry name" value="LIPOYL"/>
    <property type="match status" value="1"/>
</dbReference>
<dbReference type="PANTHER" id="PTHR43178">
    <property type="entry name" value="DIHYDROLIPOAMIDE ACETYLTRANSFERASE COMPONENT OF PYRUVATE DEHYDROGENASE COMPLEX"/>
    <property type="match status" value="1"/>
</dbReference>
<dbReference type="STRING" id="1475481.GCA_000953855_02313"/>
<comment type="similarity">
    <text evidence="2 7">Belongs to the 2-oxoacid dehydrogenase family.</text>
</comment>
<dbReference type="RefSeq" id="WP_062537511.1">
    <property type="nucleotide sequence ID" value="NZ_DF970239.1"/>
</dbReference>
<dbReference type="Pfam" id="PF00364">
    <property type="entry name" value="Biotin_lipoyl"/>
    <property type="match status" value="1"/>
</dbReference>
<evidence type="ECO:0000259" key="8">
    <source>
        <dbReference type="PROSITE" id="PS50968"/>
    </source>
</evidence>
<evidence type="ECO:0000256" key="5">
    <source>
        <dbReference type="ARBA" id="ARBA00022823"/>
    </source>
</evidence>
<evidence type="ECO:0000256" key="1">
    <source>
        <dbReference type="ARBA" id="ARBA00001938"/>
    </source>
</evidence>
<comment type="subunit">
    <text evidence="3">Forms a 24-polypeptide structural core with octahedral symmetry.</text>
</comment>
<proteinExistence type="inferred from homology"/>
<feature type="domain" description="Lipoyl-binding" evidence="8">
    <location>
        <begin position="1"/>
        <end position="76"/>
    </location>
</feature>
<evidence type="ECO:0000256" key="3">
    <source>
        <dbReference type="ARBA" id="ARBA00011484"/>
    </source>
</evidence>
<dbReference type="Proteomes" id="UP000253740">
    <property type="component" value="Unassembled WGS sequence"/>
</dbReference>
<keyword evidence="4 7" id="KW-0808">Transferase</keyword>
<dbReference type="GO" id="GO:0005737">
    <property type="term" value="C:cytoplasm"/>
    <property type="evidence" value="ECO:0007669"/>
    <property type="project" value="TreeGrafter"/>
</dbReference>
<dbReference type="InterPro" id="IPR003016">
    <property type="entry name" value="2-oxoA_DH_lipoyl-BS"/>
</dbReference>
<dbReference type="Gene3D" id="3.30.559.10">
    <property type="entry name" value="Chloramphenicol acetyltransferase-like domain"/>
    <property type="match status" value="1"/>
</dbReference>
<evidence type="ECO:0000256" key="6">
    <source>
        <dbReference type="ARBA" id="ARBA00023315"/>
    </source>
</evidence>
<evidence type="ECO:0000313" key="9">
    <source>
        <dbReference type="EMBL" id="GAP66951.1"/>
    </source>
</evidence>
<dbReference type="InterPro" id="IPR023213">
    <property type="entry name" value="CAT-like_dom_sf"/>
</dbReference>
<dbReference type="EMBL" id="DF970239">
    <property type="protein sequence ID" value="GAP66951.1"/>
    <property type="molecule type" value="Genomic_DNA"/>
</dbReference>
<dbReference type="InterPro" id="IPR001078">
    <property type="entry name" value="2-oxoacid_DH_actylTfrase"/>
</dbReference>
<dbReference type="AlphaFoldDB" id="A0A0K8QQF6"/>
<dbReference type="Gene3D" id="2.40.50.100">
    <property type="match status" value="1"/>
</dbReference>
<sequence>MIEFRMPALGADMEAGTLVEWLKRPGERIARGDPVAVVETQKGAIEIESFQPGVLAEIRVDVGRRVPVGEVLALIRGEDEAAAPARAAARPMAPPALPGVRISPAARRLAEAEGIDVAALHPGADGNIGLAEVEAARAARPFAPAPTARTPAERGLDLVAMRQAIAAAMARSQREIPHYFVGSTLELSTLLAWLEHVNAARPPAARLLYLVPLLKAMARALAAVPELNGHFVDGRFVRAEAVHIGVAVALRGGGLIAPAIHGVDRLDLDALMAKLDDLVLRVRGGRLRGSELADPTITVSNLGERTADALLPVIYPPQVAIVGCGQIAPRPWAVDGALAVRPAMTITVAGDHRVSDGRSAARFLARVGELLQAPEAL</sequence>
<dbReference type="SUPFAM" id="SSF52777">
    <property type="entry name" value="CoA-dependent acyltransferases"/>
    <property type="match status" value="1"/>
</dbReference>
<dbReference type="Pfam" id="PF00198">
    <property type="entry name" value="2-oxoacid_dh"/>
    <property type="match status" value="1"/>
</dbReference>
<dbReference type="PROSITE" id="PS50968">
    <property type="entry name" value="BIOTINYL_LIPOYL"/>
    <property type="match status" value="1"/>
</dbReference>
<dbReference type="SUPFAM" id="SSF51230">
    <property type="entry name" value="Single hybrid motif"/>
    <property type="match status" value="1"/>
</dbReference>
<comment type="cofactor">
    <cofactor evidence="1 7">
        <name>(R)-lipoate</name>
        <dbReference type="ChEBI" id="CHEBI:83088"/>
    </cofactor>
</comment>
<evidence type="ECO:0000313" key="10">
    <source>
        <dbReference type="Proteomes" id="UP000253740"/>
    </source>
</evidence>
<evidence type="ECO:0000256" key="4">
    <source>
        <dbReference type="ARBA" id="ARBA00022679"/>
    </source>
</evidence>
<gene>
    <name evidence="9" type="ORF">MBSD_n2267</name>
</gene>